<evidence type="ECO:0000313" key="11">
    <source>
        <dbReference type="EMBL" id="MDO7908773.1"/>
    </source>
</evidence>
<dbReference type="PANTHER" id="PTHR42713:SF3">
    <property type="entry name" value="TRANSCRIPTIONAL REGULATORY PROTEIN HPTR"/>
    <property type="match status" value="1"/>
</dbReference>
<evidence type="ECO:0000259" key="10">
    <source>
        <dbReference type="PROSITE" id="PS50110"/>
    </source>
</evidence>
<dbReference type="SMART" id="SM00342">
    <property type="entry name" value="HTH_ARAC"/>
    <property type="match status" value="1"/>
</dbReference>
<dbReference type="InterPro" id="IPR011006">
    <property type="entry name" value="CheY-like_superfamily"/>
</dbReference>
<dbReference type="SMART" id="SM00448">
    <property type="entry name" value="REC"/>
    <property type="match status" value="1"/>
</dbReference>
<dbReference type="PROSITE" id="PS50110">
    <property type="entry name" value="RESPONSE_REGULATORY"/>
    <property type="match status" value="1"/>
</dbReference>
<feature type="modified residue" description="4-aspartylphosphate" evidence="8">
    <location>
        <position position="55"/>
    </location>
</feature>
<dbReference type="InterPro" id="IPR018062">
    <property type="entry name" value="HTH_AraC-typ_CS"/>
</dbReference>
<keyword evidence="2" id="KW-0963">Cytoplasm</keyword>
<evidence type="ECO:0000256" key="3">
    <source>
        <dbReference type="ARBA" id="ARBA00022553"/>
    </source>
</evidence>
<keyword evidence="6" id="KW-0238">DNA-binding</keyword>
<dbReference type="PRINTS" id="PR00032">
    <property type="entry name" value="HTHARAC"/>
</dbReference>
<evidence type="ECO:0000256" key="8">
    <source>
        <dbReference type="PROSITE-ProRule" id="PRU00169"/>
    </source>
</evidence>
<dbReference type="PROSITE" id="PS00041">
    <property type="entry name" value="HTH_ARAC_FAMILY_1"/>
    <property type="match status" value="1"/>
</dbReference>
<dbReference type="Gene3D" id="1.10.10.60">
    <property type="entry name" value="Homeodomain-like"/>
    <property type="match status" value="2"/>
</dbReference>
<proteinExistence type="predicted"/>
<dbReference type="InterPro" id="IPR020449">
    <property type="entry name" value="Tscrpt_reg_AraC-type_HTH"/>
</dbReference>
<keyword evidence="4" id="KW-0902">Two-component regulatory system</keyword>
<dbReference type="InterPro" id="IPR001789">
    <property type="entry name" value="Sig_transdc_resp-reg_receiver"/>
</dbReference>
<dbReference type="Gene3D" id="3.40.50.2300">
    <property type="match status" value="1"/>
</dbReference>
<dbReference type="CDD" id="cd17536">
    <property type="entry name" value="REC_YesN-like"/>
    <property type="match status" value="1"/>
</dbReference>
<dbReference type="Pfam" id="PF00072">
    <property type="entry name" value="Response_reg"/>
    <property type="match status" value="1"/>
</dbReference>
<protein>
    <submittedName>
        <fullName evidence="11">Response regulator</fullName>
    </submittedName>
</protein>
<keyword evidence="3 8" id="KW-0597">Phosphoprotein</keyword>
<dbReference type="EMBL" id="JAUQTB010000022">
    <property type="protein sequence ID" value="MDO7908773.1"/>
    <property type="molecule type" value="Genomic_DNA"/>
</dbReference>
<dbReference type="PANTHER" id="PTHR42713">
    <property type="entry name" value="HISTIDINE KINASE-RELATED"/>
    <property type="match status" value="1"/>
</dbReference>
<evidence type="ECO:0000256" key="4">
    <source>
        <dbReference type="ARBA" id="ARBA00023012"/>
    </source>
</evidence>
<evidence type="ECO:0000313" key="12">
    <source>
        <dbReference type="Proteomes" id="UP001240171"/>
    </source>
</evidence>
<evidence type="ECO:0000256" key="7">
    <source>
        <dbReference type="ARBA" id="ARBA00023163"/>
    </source>
</evidence>
<feature type="domain" description="HTH araC/xylS-type" evidence="9">
    <location>
        <begin position="415"/>
        <end position="513"/>
    </location>
</feature>
<evidence type="ECO:0000256" key="6">
    <source>
        <dbReference type="ARBA" id="ARBA00023125"/>
    </source>
</evidence>
<dbReference type="SUPFAM" id="SSF46689">
    <property type="entry name" value="Homeodomain-like"/>
    <property type="match status" value="2"/>
</dbReference>
<keyword evidence="7" id="KW-0804">Transcription</keyword>
<evidence type="ECO:0000259" key="9">
    <source>
        <dbReference type="PROSITE" id="PS01124"/>
    </source>
</evidence>
<evidence type="ECO:0000256" key="1">
    <source>
        <dbReference type="ARBA" id="ARBA00004496"/>
    </source>
</evidence>
<dbReference type="PROSITE" id="PS01124">
    <property type="entry name" value="HTH_ARAC_FAMILY_2"/>
    <property type="match status" value="1"/>
</dbReference>
<name>A0ABT9CME4_9BACL</name>
<keyword evidence="5" id="KW-0805">Transcription regulation</keyword>
<reference evidence="11 12" key="1">
    <citation type="submission" date="2023-07" db="EMBL/GenBank/DDBJ databases">
        <title>Paenibacillus sp. JX-17 nov. isolated from soil.</title>
        <authorList>
            <person name="Wan Y."/>
            <person name="Liu B."/>
        </authorList>
    </citation>
    <scope>NUCLEOTIDE SEQUENCE [LARGE SCALE GENOMIC DNA]</scope>
    <source>
        <strain evidence="11 12">JX-17</strain>
    </source>
</reference>
<dbReference type="Pfam" id="PF12833">
    <property type="entry name" value="HTH_18"/>
    <property type="match status" value="1"/>
</dbReference>
<dbReference type="Proteomes" id="UP001240171">
    <property type="component" value="Unassembled WGS sequence"/>
</dbReference>
<dbReference type="SUPFAM" id="SSF52172">
    <property type="entry name" value="CheY-like"/>
    <property type="match status" value="1"/>
</dbReference>
<feature type="domain" description="Response regulatory" evidence="10">
    <location>
        <begin position="3"/>
        <end position="120"/>
    </location>
</feature>
<comment type="subcellular location">
    <subcellularLocation>
        <location evidence="1">Cytoplasm</location>
    </subcellularLocation>
</comment>
<sequence>MLKVLLVDDEPIMLEGLRFMVDWNRLGFEVCGTARDGEDALELIHQLQPHLVITDIRMPVIDGLELIQRVSSIGFWTKFIVVSGYSDFEYAKRAIQYGVSSYLTKPLEEPELEREIELAARRIRNELTTQKDQNNKFKYVKMEMMSRLLLTRSDEVASGLQEQLLELDEETMFHCVIVNRVDDPFVEISEESVDYYDACTAALFGYASVCRIYPFSIARFCYGFILTSRTDSFRILTESLEAFAEQSGSHFAQPLSLAVSRTHTGIRQLQSAYMEALAAWLDDPVSACNRIRYFEDDHRRHVDLVPDPLRRTLLQSVESGQIESISPSIHRLFIFFCSRIGTTVWIEAFLANLKLELLAPISRMGGNPGDWEKKWCTARASVSLDELKAQTIQELEEAAAWFANRRECMKDSIVMEAMDYIRKHYRGKLKLQDVAGSLHVNPAYLGQRLKSQLGMSFHEFLHSLRIEEAKKLLRRTDLNICDVAQRVGYSDAEYFTEKFKAYNGMSPSVYKKG</sequence>
<evidence type="ECO:0000256" key="2">
    <source>
        <dbReference type="ARBA" id="ARBA00022490"/>
    </source>
</evidence>
<dbReference type="InterPro" id="IPR051552">
    <property type="entry name" value="HptR"/>
</dbReference>
<dbReference type="RefSeq" id="WP_305026006.1">
    <property type="nucleotide sequence ID" value="NZ_JAUQTB010000022.1"/>
</dbReference>
<dbReference type="InterPro" id="IPR009057">
    <property type="entry name" value="Homeodomain-like_sf"/>
</dbReference>
<keyword evidence="12" id="KW-1185">Reference proteome</keyword>
<dbReference type="InterPro" id="IPR018060">
    <property type="entry name" value="HTH_AraC"/>
</dbReference>
<gene>
    <name evidence="11" type="ORF">Q5741_20525</name>
</gene>
<organism evidence="11 12">
    <name type="scientific">Paenibacillus lacisoli</name>
    <dbReference type="NCBI Taxonomy" id="3064525"/>
    <lineage>
        <taxon>Bacteria</taxon>
        <taxon>Bacillati</taxon>
        <taxon>Bacillota</taxon>
        <taxon>Bacilli</taxon>
        <taxon>Bacillales</taxon>
        <taxon>Paenibacillaceae</taxon>
        <taxon>Paenibacillus</taxon>
    </lineage>
</organism>
<comment type="caution">
    <text evidence="11">The sequence shown here is derived from an EMBL/GenBank/DDBJ whole genome shotgun (WGS) entry which is preliminary data.</text>
</comment>
<evidence type="ECO:0000256" key="5">
    <source>
        <dbReference type="ARBA" id="ARBA00023015"/>
    </source>
</evidence>
<accession>A0ABT9CME4</accession>